<organism evidence="2 3">
    <name type="scientific">Corynebacterium marambiense</name>
    <dbReference type="NCBI Taxonomy" id="2765364"/>
    <lineage>
        <taxon>Bacteria</taxon>
        <taxon>Bacillati</taxon>
        <taxon>Actinomycetota</taxon>
        <taxon>Actinomycetes</taxon>
        <taxon>Mycobacteriales</taxon>
        <taxon>Corynebacteriaceae</taxon>
        <taxon>Corynebacterium</taxon>
    </lineage>
</organism>
<dbReference type="InterPro" id="IPR036597">
    <property type="entry name" value="Fido-like_dom_sf"/>
</dbReference>
<proteinExistence type="predicted"/>
<protein>
    <submittedName>
        <fullName evidence="2">Fic family protein</fullName>
    </submittedName>
</protein>
<sequence length="348" mass="38782">MVILSEADAALGRLDGLGSIVKDVSLLIRPYQQAEAVASTRIEGTRATISDVLKSELSQSQNSDDTREVQRYLSASKLAYTLLESLPISQRLICQVHADLMCDVRGAERNPGELRRSPVWIGGVSATLNTARFVPPVADELPALLTDWECYVNEQCSDMPVLIRAALMHYQFETIHPFLDGNGRMGRLLINLFLKSSGRLNEPLLYLSGYFERNRNRYYETLQTVREEGNVVPWLQFFLGAVRDQSIDAVERAQGLVEVREKFREQARGSGKPNLYGLADILIGMPIVTVKKVQNELGISNQGARNVLNLASSSEYAWVTSKGKFGRGAAEFWEATEILDILERDAEG</sequence>
<dbReference type="Pfam" id="PF13784">
    <property type="entry name" value="Fic_N"/>
    <property type="match status" value="1"/>
</dbReference>
<name>A0ABS0W0R4_9CORY</name>
<comment type="caution">
    <text evidence="2">The sequence shown here is derived from an EMBL/GenBank/DDBJ whole genome shotgun (WGS) entry which is preliminary data.</text>
</comment>
<dbReference type="PIRSF" id="PIRSF038925">
    <property type="entry name" value="AMP-prot_trans"/>
    <property type="match status" value="1"/>
</dbReference>
<feature type="domain" description="Fido" evidence="1">
    <location>
        <begin position="88"/>
        <end position="240"/>
    </location>
</feature>
<reference evidence="2 3" key="1">
    <citation type="submission" date="2020-12" db="EMBL/GenBank/DDBJ databases">
        <title>Genome public.</title>
        <authorList>
            <person name="Sun Q."/>
        </authorList>
    </citation>
    <scope>NUCLEOTIDE SEQUENCE [LARGE SCALE GENOMIC DNA]</scope>
    <source>
        <strain evidence="2 3">CCM 8864</strain>
    </source>
</reference>
<dbReference type="InterPro" id="IPR026287">
    <property type="entry name" value="SoFic-like"/>
</dbReference>
<evidence type="ECO:0000259" key="1">
    <source>
        <dbReference type="PROSITE" id="PS51459"/>
    </source>
</evidence>
<dbReference type="PANTHER" id="PTHR13504:SF38">
    <property type="entry name" value="FIDO DOMAIN-CONTAINING PROTEIN"/>
    <property type="match status" value="1"/>
</dbReference>
<evidence type="ECO:0000313" key="2">
    <source>
        <dbReference type="EMBL" id="MBI9001460.1"/>
    </source>
</evidence>
<dbReference type="PROSITE" id="PS51459">
    <property type="entry name" value="FIDO"/>
    <property type="match status" value="1"/>
</dbReference>
<dbReference type="Proteomes" id="UP000625574">
    <property type="component" value="Unassembled WGS sequence"/>
</dbReference>
<dbReference type="InterPro" id="IPR003812">
    <property type="entry name" value="Fido"/>
</dbReference>
<dbReference type="InterPro" id="IPR040198">
    <property type="entry name" value="Fido_containing"/>
</dbReference>
<accession>A0ABS0W0R4</accession>
<dbReference type="Pfam" id="PF02661">
    <property type="entry name" value="Fic"/>
    <property type="match status" value="1"/>
</dbReference>
<dbReference type="PANTHER" id="PTHR13504">
    <property type="entry name" value="FIDO DOMAIN-CONTAINING PROTEIN DDB_G0283145"/>
    <property type="match status" value="1"/>
</dbReference>
<keyword evidence="3" id="KW-1185">Reference proteome</keyword>
<dbReference type="SUPFAM" id="SSF140931">
    <property type="entry name" value="Fic-like"/>
    <property type="match status" value="1"/>
</dbReference>
<dbReference type="EMBL" id="JAEIOT010000015">
    <property type="protein sequence ID" value="MBI9001460.1"/>
    <property type="molecule type" value="Genomic_DNA"/>
</dbReference>
<evidence type="ECO:0000313" key="3">
    <source>
        <dbReference type="Proteomes" id="UP000625574"/>
    </source>
</evidence>
<dbReference type="InterPro" id="IPR025758">
    <property type="entry name" value="Fic/DOC_N"/>
</dbReference>
<gene>
    <name evidence="2" type="ORF">JDV76_10885</name>
</gene>
<dbReference type="Gene3D" id="1.10.3290.10">
    <property type="entry name" value="Fido-like domain"/>
    <property type="match status" value="1"/>
</dbReference>